<evidence type="ECO:0000313" key="1">
    <source>
        <dbReference type="EMBL" id="KAJ8119034.1"/>
    </source>
</evidence>
<sequence length="1051" mass="115710">MPAWAGAEGTTSRLTKSPTEPLTSRSKQNCFKIDTQQTLSSMAGDADDNVPSGIAALPPSTVRQLGSHQLLTDPSSVVKELIDNALDARAKNIFVDITANTIDSIQVKDDGHGIPNEDRALACRRYCTSKIRDFHDLKQVGGKWLGFRGEALASVADMSGTVLITTRVEGEPVAVKLTFQRNGELALTERDSHPVGTTVKLTKLLDSAKVRREVAVKGSAKCLARIRRLMQAYALARPAVRFRLHVLKAKNNKGDFNYAPKAEANVEDAAFKVVGKECALQCDWTALEMGGFELHAFLPKPTAVASKIANHGVFLSVDFRPVSALRGTLKKIAAAFRHHLRKTNATLAGVKDPFFSMSLICPVDSYDPNIKPAKDDIIFGDESFIIELVNRLLISFYPGDVSSTDAVNESEPMEEITTQPDVSIDLVGLSPQPHTSFSIHQDSPVEELEASSVQLHTQQPRWRSSMYGIDEEDLEKLPQNTPVTVEDEEGSRDVAISNPWTIARMNAPVKPRKAVSNGQLLSPAKSQEDDSISPQSPIPVASPHRSYPVEPLSPQTTSKADVHGTKLHDELQQSIQHLPPLASPDVVASYHSPDLRPRRGLGLASIHERSPLDLAQSAPQASDSSTRIALFPGTTERRGNPRSRRALKKSPPVPPAPLQDDTWFGQPMRSGPAAARSQRHSLRSGPTIYPMHDPLSSQYSLVMPASENLPKTRLTSNNNTDIRGFFGKSRNGITNTVARATGRETPPQEVADQLRAYAEQETTGENSLRRPQSVGSGQRSTNITQEMEAIFELHQNVAFNQSLGPTQNLGNTDARHAANSTPCPRRRHVTNSDLHRTKSSTLPLNYIPCGSAIHTLSLTINTNILFVVQQARKLDMTANSLEWGYDSTDAFDVFGIPILERKIMEWVIQVDCLLHAVFERVDGVEVRGALHEGIQRFLDTRKKEDDNSKCLVKIENAQLDSLNEHSIDLQDIGHNVVIPAGEDTDYRRQEKTADTDTVIHPDKYSQDSKPLRVTDLNEEGRQARSQTSPVRAIKAEDEFGNEIDDEMLMDL</sequence>
<proteinExistence type="predicted"/>
<reference evidence="1" key="1">
    <citation type="submission" date="2022-11" db="EMBL/GenBank/DDBJ databases">
        <title>Genome Sequence of Boeremia exigua.</title>
        <authorList>
            <person name="Buettner E."/>
        </authorList>
    </citation>
    <scope>NUCLEOTIDE SEQUENCE</scope>
    <source>
        <strain evidence="1">CU02</strain>
    </source>
</reference>
<name>A0ACC2IVD0_9PLEO</name>
<organism evidence="1 2">
    <name type="scientific">Boeremia exigua</name>
    <dbReference type="NCBI Taxonomy" id="749465"/>
    <lineage>
        <taxon>Eukaryota</taxon>
        <taxon>Fungi</taxon>
        <taxon>Dikarya</taxon>
        <taxon>Ascomycota</taxon>
        <taxon>Pezizomycotina</taxon>
        <taxon>Dothideomycetes</taxon>
        <taxon>Pleosporomycetidae</taxon>
        <taxon>Pleosporales</taxon>
        <taxon>Pleosporineae</taxon>
        <taxon>Didymellaceae</taxon>
        <taxon>Boeremia</taxon>
    </lineage>
</organism>
<comment type="caution">
    <text evidence="1">The sequence shown here is derived from an EMBL/GenBank/DDBJ whole genome shotgun (WGS) entry which is preliminary data.</text>
</comment>
<protein>
    <submittedName>
        <fullName evidence="1">Uncharacterized protein</fullName>
    </submittedName>
</protein>
<dbReference type="Proteomes" id="UP001153331">
    <property type="component" value="Unassembled WGS sequence"/>
</dbReference>
<keyword evidence="2" id="KW-1185">Reference proteome</keyword>
<gene>
    <name evidence="1" type="ORF">OPT61_g100</name>
</gene>
<dbReference type="EMBL" id="JAPHNI010000003">
    <property type="protein sequence ID" value="KAJ8119034.1"/>
    <property type="molecule type" value="Genomic_DNA"/>
</dbReference>
<accession>A0ACC2IVD0</accession>
<evidence type="ECO:0000313" key="2">
    <source>
        <dbReference type="Proteomes" id="UP001153331"/>
    </source>
</evidence>